<dbReference type="PANTHER" id="PTHR38886">
    <property type="entry name" value="SESA DOMAIN-CONTAINING PROTEIN"/>
    <property type="match status" value="1"/>
</dbReference>
<dbReference type="RefSeq" id="XP_007739961.1">
    <property type="nucleotide sequence ID" value="XM_007741771.1"/>
</dbReference>
<dbReference type="PANTHER" id="PTHR38886:SF1">
    <property type="entry name" value="NACHT-NTPASE AND P-LOOP NTPASES N-TERMINAL DOMAIN-CONTAINING PROTEIN"/>
    <property type="match status" value="1"/>
</dbReference>
<accession>W9Y2E6</accession>
<dbReference type="GeneID" id="19185888"/>
<dbReference type="eggNOG" id="ENOG502SWB5">
    <property type="taxonomic scope" value="Eukaryota"/>
</dbReference>
<dbReference type="InterPro" id="IPR054464">
    <property type="entry name" value="ULD_fung"/>
</dbReference>
<name>W9Y2E6_9EURO</name>
<gene>
    <name evidence="2" type="ORF">A1O5_01152</name>
</gene>
<dbReference type="AlphaFoldDB" id="W9Y2E6"/>
<organism evidence="2 3">
    <name type="scientific">Cladophialophora psammophila CBS 110553</name>
    <dbReference type="NCBI Taxonomy" id="1182543"/>
    <lineage>
        <taxon>Eukaryota</taxon>
        <taxon>Fungi</taxon>
        <taxon>Dikarya</taxon>
        <taxon>Ascomycota</taxon>
        <taxon>Pezizomycotina</taxon>
        <taxon>Eurotiomycetes</taxon>
        <taxon>Chaetothyriomycetidae</taxon>
        <taxon>Chaetothyriales</taxon>
        <taxon>Herpotrichiellaceae</taxon>
        <taxon>Cladophialophora</taxon>
    </lineage>
</organism>
<evidence type="ECO:0000313" key="2">
    <source>
        <dbReference type="EMBL" id="EXJ76644.1"/>
    </source>
</evidence>
<protein>
    <recommendedName>
        <fullName evidence="1">Ubiquitin-like domain-containing protein</fullName>
    </recommendedName>
</protein>
<sequence>MPVAFGFSVGDIVSVIQLTAKVVSSLKGVGGSSSEYQHAVIELESLQRILEKVAKLTITGDNAVHVNAIRGLALACEPCLQEFHAKLKSYEASIGPYAPRGCLKGAFHKVKWAFLGSEDFSQFRKFIAMKVLCLSLLLSMHIFESTSNRNSKDRAGHFSLIDEITKIRESMERLESKSQEDCSRLQCQVSLQPIQDKIEHMGDRLESNLAPVSNALSSVARAVFTFNDVLGQIINFLGSFQRDTTAALQRVIQTNMQIYALLLATQNSPGMTPPMPSDSILFEDALGRAITLPYQWFRHWEAFEGLLRAEFKGVPGESKVLEGQYHLIDIKRPEALIKREDWHRSVFPGSSVTMLMIISQIRWQGGLCPRPSCGERRRELDHPRALVTWLEGQGKRVAVLTEDDEVMWSQNTQDLEIFGARPLPKDPEESCAVLALLESADTTTADAGVPIVNSTAQIATLGVKAPTVNETKVRPGAHDPVAQETESWEIRPQNSKHRWIYGSRKQCLWALIRI</sequence>
<dbReference type="Pfam" id="PF22893">
    <property type="entry name" value="ULD_2"/>
    <property type="match status" value="1"/>
</dbReference>
<proteinExistence type="predicted"/>
<evidence type="ECO:0000259" key="1">
    <source>
        <dbReference type="Pfam" id="PF22893"/>
    </source>
</evidence>
<keyword evidence="3" id="KW-1185">Reference proteome</keyword>
<comment type="caution">
    <text evidence="2">The sequence shown here is derived from an EMBL/GenBank/DDBJ whole genome shotgun (WGS) entry which is preliminary data.</text>
</comment>
<dbReference type="Proteomes" id="UP000019471">
    <property type="component" value="Unassembled WGS sequence"/>
</dbReference>
<feature type="domain" description="Ubiquitin-like" evidence="1">
    <location>
        <begin position="277"/>
        <end position="359"/>
    </location>
</feature>
<dbReference type="EMBL" id="AMGX01000001">
    <property type="protein sequence ID" value="EXJ76644.1"/>
    <property type="molecule type" value="Genomic_DNA"/>
</dbReference>
<dbReference type="STRING" id="1182543.W9Y2E6"/>
<dbReference type="HOGENOM" id="CLU_529965_0_0_1"/>
<reference evidence="2 3" key="1">
    <citation type="submission" date="2013-03" db="EMBL/GenBank/DDBJ databases">
        <title>The Genome Sequence of Cladophialophora psammophila CBS 110553.</title>
        <authorList>
            <consortium name="The Broad Institute Genomics Platform"/>
            <person name="Cuomo C."/>
            <person name="de Hoog S."/>
            <person name="Gorbushina A."/>
            <person name="Walker B."/>
            <person name="Young S.K."/>
            <person name="Zeng Q."/>
            <person name="Gargeya S."/>
            <person name="Fitzgerald M."/>
            <person name="Haas B."/>
            <person name="Abouelleil A."/>
            <person name="Allen A.W."/>
            <person name="Alvarado L."/>
            <person name="Arachchi H.M."/>
            <person name="Berlin A.M."/>
            <person name="Chapman S.B."/>
            <person name="Gainer-Dewar J."/>
            <person name="Goldberg J."/>
            <person name="Griggs A."/>
            <person name="Gujja S."/>
            <person name="Hansen M."/>
            <person name="Howarth C."/>
            <person name="Imamovic A."/>
            <person name="Ireland A."/>
            <person name="Larimer J."/>
            <person name="McCowan C."/>
            <person name="Murphy C."/>
            <person name="Pearson M."/>
            <person name="Poon T.W."/>
            <person name="Priest M."/>
            <person name="Roberts A."/>
            <person name="Saif S."/>
            <person name="Shea T."/>
            <person name="Sisk P."/>
            <person name="Sykes S."/>
            <person name="Wortman J."/>
            <person name="Nusbaum C."/>
            <person name="Birren B."/>
        </authorList>
    </citation>
    <scope>NUCLEOTIDE SEQUENCE [LARGE SCALE GENOMIC DNA]</scope>
    <source>
        <strain evidence="2 3">CBS 110553</strain>
    </source>
</reference>
<evidence type="ECO:0000313" key="3">
    <source>
        <dbReference type="Proteomes" id="UP000019471"/>
    </source>
</evidence>
<dbReference type="OrthoDB" id="4151638at2759"/>